<protein>
    <submittedName>
        <fullName evidence="1">Uncharacterized protein</fullName>
    </submittedName>
</protein>
<sequence length="53" mass="6358">MNDDFTILKSRQLNHDVSHLLRPDMKAIVPDNPRLRPHPYYLDWHRTNCFKAA</sequence>
<reference evidence="1" key="1">
    <citation type="submission" date="2022-10" db="EMBL/GenBank/DDBJ databases">
        <title>Hoeflea sp. J2-29, isolated from marine algae.</title>
        <authorList>
            <person name="Kristyanto S."/>
            <person name="Kim J.M."/>
            <person name="Jeon C.O."/>
        </authorList>
    </citation>
    <scope>NUCLEOTIDE SEQUENCE</scope>
    <source>
        <strain evidence="1">J2-29</strain>
    </source>
</reference>
<organism evidence="1 2">
    <name type="scientific">Hoeflea ulvae</name>
    <dbReference type="NCBI Taxonomy" id="2983764"/>
    <lineage>
        <taxon>Bacteria</taxon>
        <taxon>Pseudomonadati</taxon>
        <taxon>Pseudomonadota</taxon>
        <taxon>Alphaproteobacteria</taxon>
        <taxon>Hyphomicrobiales</taxon>
        <taxon>Rhizobiaceae</taxon>
        <taxon>Hoeflea</taxon>
    </lineage>
</organism>
<evidence type="ECO:0000313" key="1">
    <source>
        <dbReference type="EMBL" id="MCY0095724.1"/>
    </source>
</evidence>
<dbReference type="RefSeq" id="WP_267613598.1">
    <property type="nucleotide sequence ID" value="NZ_JAOVZQ010000001.1"/>
</dbReference>
<comment type="caution">
    <text evidence="1">The sequence shown here is derived from an EMBL/GenBank/DDBJ whole genome shotgun (WGS) entry which is preliminary data.</text>
</comment>
<gene>
    <name evidence="1" type="ORF">OEG82_17105</name>
</gene>
<keyword evidence="2" id="KW-1185">Reference proteome</keyword>
<name>A0ABT3YII8_9HYPH</name>
<accession>A0ABT3YII8</accession>
<evidence type="ECO:0000313" key="2">
    <source>
        <dbReference type="Proteomes" id="UP001081283"/>
    </source>
</evidence>
<dbReference type="EMBL" id="JAOVZQ010000001">
    <property type="protein sequence ID" value="MCY0095724.1"/>
    <property type="molecule type" value="Genomic_DNA"/>
</dbReference>
<dbReference type="Proteomes" id="UP001081283">
    <property type="component" value="Unassembled WGS sequence"/>
</dbReference>
<proteinExistence type="predicted"/>